<dbReference type="GO" id="GO:0032991">
    <property type="term" value="C:protein-containing complex"/>
    <property type="evidence" value="ECO:0007669"/>
    <property type="project" value="UniProtKB-ARBA"/>
</dbReference>
<feature type="domain" description="VWA7 N-terminal" evidence="7">
    <location>
        <begin position="64"/>
        <end position="302"/>
    </location>
</feature>
<protein>
    <submittedName>
        <fullName evidence="8">Uncharacterized protein</fullName>
    </submittedName>
</protein>
<dbReference type="AlphaFoldDB" id="A0AAE1ELK3"/>
<keyword evidence="3" id="KW-0732">Signal</keyword>
<evidence type="ECO:0000259" key="6">
    <source>
        <dbReference type="Pfam" id="PF25106"/>
    </source>
</evidence>
<dbReference type="InterPro" id="IPR056861">
    <property type="entry name" value="HMCN1-like_VWA"/>
</dbReference>
<feature type="compositionally biased region" description="Polar residues" evidence="4">
    <location>
        <begin position="820"/>
        <end position="829"/>
    </location>
</feature>
<keyword evidence="5" id="KW-1133">Transmembrane helix</keyword>
<feature type="region of interest" description="Disordered" evidence="4">
    <location>
        <begin position="797"/>
        <end position="829"/>
    </location>
</feature>
<keyword evidence="5" id="KW-0472">Membrane</keyword>
<evidence type="ECO:0000256" key="5">
    <source>
        <dbReference type="SAM" id="Phobius"/>
    </source>
</evidence>
<evidence type="ECO:0000313" key="9">
    <source>
        <dbReference type="Proteomes" id="UP001286313"/>
    </source>
</evidence>
<dbReference type="PANTHER" id="PTHR14905:SF7">
    <property type="entry name" value="VON WILLEBRAND FACTOR A DOMAIN-CONTAINING PROTEIN 7"/>
    <property type="match status" value="1"/>
</dbReference>
<dbReference type="Gene3D" id="3.40.50.410">
    <property type="entry name" value="von Willebrand factor, type A domain"/>
    <property type="match status" value="1"/>
</dbReference>
<feature type="compositionally biased region" description="Gly residues" evidence="4">
    <location>
        <begin position="804"/>
        <end position="815"/>
    </location>
</feature>
<keyword evidence="2" id="KW-0964">Secreted</keyword>
<feature type="compositionally biased region" description="Basic and acidic residues" evidence="4">
    <location>
        <begin position="236"/>
        <end position="254"/>
    </location>
</feature>
<comment type="subcellular location">
    <subcellularLocation>
        <location evidence="1">Secreted</location>
    </subcellularLocation>
</comment>
<dbReference type="InterPro" id="IPR052577">
    <property type="entry name" value="VWA7"/>
</dbReference>
<comment type="caution">
    <text evidence="8">The sequence shown here is derived from an EMBL/GenBank/DDBJ whole genome shotgun (WGS) entry which is preliminary data.</text>
</comment>
<dbReference type="Proteomes" id="UP001286313">
    <property type="component" value="Unassembled WGS sequence"/>
</dbReference>
<dbReference type="Pfam" id="PF25106">
    <property type="entry name" value="VWA_4"/>
    <property type="match status" value="1"/>
</dbReference>
<proteinExistence type="predicted"/>
<reference evidence="8" key="1">
    <citation type="submission" date="2023-10" db="EMBL/GenBank/DDBJ databases">
        <title>Genome assemblies of two species of porcelain crab, Petrolisthes cinctipes and Petrolisthes manimaculis (Anomura: Porcellanidae).</title>
        <authorList>
            <person name="Angst P."/>
        </authorList>
    </citation>
    <scope>NUCLEOTIDE SEQUENCE</scope>
    <source>
        <strain evidence="8">PB745_01</strain>
        <tissue evidence="8">Gill</tissue>
    </source>
</reference>
<dbReference type="SUPFAM" id="SSF53300">
    <property type="entry name" value="vWA-like"/>
    <property type="match status" value="1"/>
</dbReference>
<evidence type="ECO:0000256" key="1">
    <source>
        <dbReference type="ARBA" id="ARBA00004613"/>
    </source>
</evidence>
<feature type="compositionally biased region" description="Polar residues" evidence="4">
    <location>
        <begin position="528"/>
        <end position="542"/>
    </location>
</feature>
<dbReference type="InterPro" id="IPR056862">
    <property type="entry name" value="VWA7_N"/>
</dbReference>
<keyword evidence="9" id="KW-1185">Reference proteome</keyword>
<evidence type="ECO:0000256" key="2">
    <source>
        <dbReference type="ARBA" id="ARBA00022525"/>
    </source>
</evidence>
<organism evidence="8 9">
    <name type="scientific">Petrolisthes cinctipes</name>
    <name type="common">Flat porcelain crab</name>
    <dbReference type="NCBI Taxonomy" id="88211"/>
    <lineage>
        <taxon>Eukaryota</taxon>
        <taxon>Metazoa</taxon>
        <taxon>Ecdysozoa</taxon>
        <taxon>Arthropoda</taxon>
        <taxon>Crustacea</taxon>
        <taxon>Multicrustacea</taxon>
        <taxon>Malacostraca</taxon>
        <taxon>Eumalacostraca</taxon>
        <taxon>Eucarida</taxon>
        <taxon>Decapoda</taxon>
        <taxon>Pleocyemata</taxon>
        <taxon>Anomura</taxon>
        <taxon>Galatheoidea</taxon>
        <taxon>Porcellanidae</taxon>
        <taxon>Petrolisthes</taxon>
    </lineage>
</organism>
<evidence type="ECO:0000256" key="4">
    <source>
        <dbReference type="SAM" id="MobiDB-lite"/>
    </source>
</evidence>
<dbReference type="EMBL" id="JAWQEG010005885">
    <property type="protein sequence ID" value="KAK3856439.1"/>
    <property type="molecule type" value="Genomic_DNA"/>
</dbReference>
<feature type="domain" description="Hemicentin-1-like von Willebrand factor A" evidence="6">
    <location>
        <begin position="314"/>
        <end position="448"/>
    </location>
</feature>
<feature type="region of interest" description="Disordered" evidence="4">
    <location>
        <begin position="232"/>
        <end position="256"/>
    </location>
</feature>
<feature type="transmembrane region" description="Helical" evidence="5">
    <location>
        <begin position="1091"/>
        <end position="1114"/>
    </location>
</feature>
<sequence length="1137" mass="124766">FLGRGTRLENEGDLFGIYCPDFDVNTRVWHHREITREAVRRVIVQYFKEVPPAKGEYNHRDGMTLEEAYAEYYGSSASPRPFLHALSTIVDAAAEADAGVLGADPRYHFGNERFSESQEVLAGRWRRAMTAGTEGNQAATRHLLGLSLAAIQDFYSHTNWVELGNPTFNRDVGITGKDFFNVAGPRENTCSDCPEGADGEGSCRDNLLQEMVGGGTLTSGYSGEAIVNGQRVGKPRGVDKCSHGGPRDGSRVEGARGGINKDLPTACFSPHHHLHQQAAEMAVEASKYYLNLVRGSLGDASFVRLLALPPTSPAIVLVVDTTDSMGSQLDALRHSLARLTERYDSLTHPPSQYILVPFNDPLYGPAIRSDRPHQLQQALNQLRATGGGDEAEPILSALSLALHHAPPQARLYLFTDAPIKDPELYEAVLTLALEKDIMITPFITRPPHLGGIRGRFDLPDDMEEEEEEEEGNVPAEEEKVDEWSWGMPDLHNNTTGWNGAPNRSLRDPRAQVDRNRRQVDGNRRQVDGKSQQVDGKSQQMDGKSQLVDGKSQQVDGNRRQVDRKSQQVDRNRRQVDGKSHQVDRRRQLDRSKRQVDSLSQYTQLAWRTGGQLVEATRDNLEEVTRILETGHYPQAVLWREGDIVSERRLKFPVDSLVVELTVALTGRLNTATLTSPSDTTFDLLAQTATTDDKGFTVQVFTPYYVQVRISLQERGASEYGEWTLRVVPSVPPVSALVTASTSLDLLPTLYTPDHSASQPSLQRVQGQAGIGTDTYLDLVLTGVDTAGLRRVEEGRLLGTSGSSSSGGVGVVGGGSQDSSILSLPTPSPRRNTYIRLPSRTLPSHPFSVAVEGVDGRGHRFRRESTGSGWEAGDAHVSFPLGRDIWGPPGAQLRVPVTVYSSASFTAPVTLFLSAHDALGNPVTLDRKRVTLGRNESVTVVATVTLDPQMSPSSQPTTTLTVTATPTQGRTARSLAYVSATPRITDLTPPTCEVLSKTSCVDHHTADTCSTLRWTADLKFTDYESGLFSVNSVPYYAFPLFDSREPVVRMDYQASCCEPNVTITVRDAANNIAVCDIDNGEVADLTRLSTGAIAGISVGVIVLVILLALLALFLLRRRRRSRKEEVTEVRRRRRLSVE</sequence>
<dbReference type="Pfam" id="PF25107">
    <property type="entry name" value="VWA7_N"/>
    <property type="match status" value="1"/>
</dbReference>
<gene>
    <name evidence="8" type="ORF">Pcinc_037241</name>
</gene>
<dbReference type="PANTHER" id="PTHR14905">
    <property type="entry name" value="NG37"/>
    <property type="match status" value="1"/>
</dbReference>
<evidence type="ECO:0000313" key="8">
    <source>
        <dbReference type="EMBL" id="KAK3856439.1"/>
    </source>
</evidence>
<dbReference type="InterPro" id="IPR036465">
    <property type="entry name" value="vWFA_dom_sf"/>
</dbReference>
<feature type="region of interest" description="Disordered" evidence="4">
    <location>
        <begin position="485"/>
        <end position="594"/>
    </location>
</feature>
<evidence type="ECO:0000256" key="3">
    <source>
        <dbReference type="ARBA" id="ARBA00022729"/>
    </source>
</evidence>
<dbReference type="CDD" id="cd00198">
    <property type="entry name" value="vWFA"/>
    <property type="match status" value="1"/>
</dbReference>
<feature type="compositionally biased region" description="Basic and acidic residues" evidence="4">
    <location>
        <begin position="556"/>
        <end position="594"/>
    </location>
</feature>
<evidence type="ECO:0000259" key="7">
    <source>
        <dbReference type="Pfam" id="PF25107"/>
    </source>
</evidence>
<feature type="compositionally biased region" description="Basic and acidic residues" evidence="4">
    <location>
        <begin position="504"/>
        <end position="527"/>
    </location>
</feature>
<keyword evidence="5" id="KW-0812">Transmembrane</keyword>
<name>A0AAE1ELK3_PETCI</name>
<feature type="non-terminal residue" evidence="8">
    <location>
        <position position="1"/>
    </location>
</feature>
<accession>A0AAE1ELK3</accession>